<keyword evidence="3" id="KW-1185">Reference proteome</keyword>
<dbReference type="EMBL" id="JAIWYP010000013">
    <property type="protein sequence ID" value="KAH3715407.1"/>
    <property type="molecule type" value="Genomic_DNA"/>
</dbReference>
<comment type="similarity">
    <text evidence="1">Belongs to the peptidase C69 family. Secernin subfamily.</text>
</comment>
<evidence type="ECO:0000313" key="3">
    <source>
        <dbReference type="Proteomes" id="UP000828390"/>
    </source>
</evidence>
<dbReference type="Proteomes" id="UP000828390">
    <property type="component" value="Unassembled WGS sequence"/>
</dbReference>
<reference evidence="2" key="1">
    <citation type="journal article" date="2019" name="bioRxiv">
        <title>The Genome of the Zebra Mussel, Dreissena polymorpha: A Resource for Invasive Species Research.</title>
        <authorList>
            <person name="McCartney M.A."/>
            <person name="Auch B."/>
            <person name="Kono T."/>
            <person name="Mallez S."/>
            <person name="Zhang Y."/>
            <person name="Obille A."/>
            <person name="Becker A."/>
            <person name="Abrahante J.E."/>
            <person name="Garbe J."/>
            <person name="Badalamenti J.P."/>
            <person name="Herman A."/>
            <person name="Mangelson H."/>
            <person name="Liachko I."/>
            <person name="Sullivan S."/>
            <person name="Sone E.D."/>
            <person name="Koren S."/>
            <person name="Silverstein K.A.T."/>
            <person name="Beckman K.B."/>
            <person name="Gohl D.M."/>
        </authorList>
    </citation>
    <scope>NUCLEOTIDE SEQUENCE</scope>
    <source>
        <strain evidence="2">Duluth1</strain>
        <tissue evidence="2">Whole animal</tissue>
    </source>
</reference>
<sequence>MGANERGVCVGCTAVWTKFCHPGDHEEKLIGCDFVRLALERSSTAREVVDVVTSLLAAHGQGGICCEDHNFGQWTYHSAFVAADVHEAWIVETAGKLWAARKVNAGVLATTSKLTIGTNADITSPDISAYAINGGFWKAEDGPIDFAKAFSSEYGGISLSEKQTPEHRLNYIVNCLNSTNNGKVDINKVFEILRNEESSINFVGELLTVGSQVSILPRPTSGAPVCHWFTATPNTKFSIFKPFMFCENPDIGKWTVSSNSADKPRSTFQTSVDRRHALFRAHEKAREIMESKTPVGEKIHATVRLLEKQCVTEVLDFVKTFKESNMNEVRELFNDIVESEIKFYS</sequence>
<reference evidence="2" key="2">
    <citation type="submission" date="2020-11" db="EMBL/GenBank/DDBJ databases">
        <authorList>
            <person name="McCartney M.A."/>
            <person name="Auch B."/>
            <person name="Kono T."/>
            <person name="Mallez S."/>
            <person name="Becker A."/>
            <person name="Gohl D.M."/>
            <person name="Silverstein K.A.T."/>
            <person name="Koren S."/>
            <person name="Bechman K.B."/>
            <person name="Herman A."/>
            <person name="Abrahante J.E."/>
            <person name="Garbe J."/>
        </authorList>
    </citation>
    <scope>NUCLEOTIDE SEQUENCE</scope>
    <source>
        <strain evidence="2">Duluth1</strain>
        <tissue evidence="2">Whole animal</tissue>
    </source>
</reference>
<gene>
    <name evidence="2" type="ORF">DPMN_058116</name>
</gene>
<name>A0A9D4C170_DREPO</name>
<organism evidence="2 3">
    <name type="scientific">Dreissena polymorpha</name>
    <name type="common">Zebra mussel</name>
    <name type="synonym">Mytilus polymorpha</name>
    <dbReference type="NCBI Taxonomy" id="45954"/>
    <lineage>
        <taxon>Eukaryota</taxon>
        <taxon>Metazoa</taxon>
        <taxon>Spiralia</taxon>
        <taxon>Lophotrochozoa</taxon>
        <taxon>Mollusca</taxon>
        <taxon>Bivalvia</taxon>
        <taxon>Autobranchia</taxon>
        <taxon>Heteroconchia</taxon>
        <taxon>Euheterodonta</taxon>
        <taxon>Imparidentia</taxon>
        <taxon>Neoheterodontei</taxon>
        <taxon>Myida</taxon>
        <taxon>Dreissenoidea</taxon>
        <taxon>Dreissenidae</taxon>
        <taxon>Dreissena</taxon>
    </lineage>
</organism>
<dbReference type="GO" id="GO:0006508">
    <property type="term" value="P:proteolysis"/>
    <property type="evidence" value="ECO:0007669"/>
    <property type="project" value="InterPro"/>
</dbReference>
<proteinExistence type="inferred from homology"/>
<dbReference type="PANTHER" id="PTHR12994:SF17">
    <property type="entry name" value="LD30995P"/>
    <property type="match status" value="1"/>
</dbReference>
<dbReference type="AlphaFoldDB" id="A0A9D4C170"/>
<dbReference type="GO" id="GO:0070004">
    <property type="term" value="F:cysteine-type exopeptidase activity"/>
    <property type="evidence" value="ECO:0007669"/>
    <property type="project" value="InterPro"/>
</dbReference>
<dbReference type="Gene3D" id="3.60.60.10">
    <property type="entry name" value="Penicillin V Acylase, Chain A"/>
    <property type="match status" value="1"/>
</dbReference>
<dbReference type="PANTHER" id="PTHR12994">
    <property type="entry name" value="SECERNIN"/>
    <property type="match status" value="1"/>
</dbReference>
<evidence type="ECO:0000313" key="2">
    <source>
        <dbReference type="EMBL" id="KAH3715407.1"/>
    </source>
</evidence>
<evidence type="ECO:0000256" key="1">
    <source>
        <dbReference type="ARBA" id="ARBA00005705"/>
    </source>
</evidence>
<comment type="caution">
    <text evidence="2">The sequence shown here is derived from an EMBL/GenBank/DDBJ whole genome shotgun (WGS) entry which is preliminary data.</text>
</comment>
<protein>
    <recommendedName>
        <fullName evidence="4">Secernin-3</fullName>
    </recommendedName>
</protein>
<dbReference type="InterPro" id="IPR005322">
    <property type="entry name" value="Peptidase_C69"/>
</dbReference>
<accession>A0A9D4C170</accession>
<evidence type="ECO:0008006" key="4">
    <source>
        <dbReference type="Google" id="ProtNLM"/>
    </source>
</evidence>
<dbReference type="GO" id="GO:0016805">
    <property type="term" value="F:dipeptidase activity"/>
    <property type="evidence" value="ECO:0007669"/>
    <property type="project" value="InterPro"/>
</dbReference>